<comment type="caution">
    <text evidence="2">The sequence shown here is derived from an EMBL/GenBank/DDBJ whole genome shotgun (WGS) entry which is preliminary data.</text>
</comment>
<feature type="compositionally biased region" description="Pro residues" evidence="1">
    <location>
        <begin position="235"/>
        <end position="244"/>
    </location>
</feature>
<evidence type="ECO:0000313" key="2">
    <source>
        <dbReference type="EMBL" id="KAJ7201846.1"/>
    </source>
</evidence>
<protein>
    <submittedName>
        <fullName evidence="2">Uncharacterized protein</fullName>
    </submittedName>
</protein>
<dbReference type="Proteomes" id="UP001219525">
    <property type="component" value="Unassembled WGS sequence"/>
</dbReference>
<feature type="region of interest" description="Disordered" evidence="1">
    <location>
        <begin position="229"/>
        <end position="265"/>
    </location>
</feature>
<proteinExistence type="predicted"/>
<accession>A0AAD6V7Q6</accession>
<dbReference type="EMBL" id="JARJCW010000057">
    <property type="protein sequence ID" value="KAJ7201846.1"/>
    <property type="molecule type" value="Genomic_DNA"/>
</dbReference>
<name>A0AAD6V7Q6_9AGAR</name>
<organism evidence="2 3">
    <name type="scientific">Mycena pura</name>
    <dbReference type="NCBI Taxonomy" id="153505"/>
    <lineage>
        <taxon>Eukaryota</taxon>
        <taxon>Fungi</taxon>
        <taxon>Dikarya</taxon>
        <taxon>Basidiomycota</taxon>
        <taxon>Agaricomycotina</taxon>
        <taxon>Agaricomycetes</taxon>
        <taxon>Agaricomycetidae</taxon>
        <taxon>Agaricales</taxon>
        <taxon>Marasmiineae</taxon>
        <taxon>Mycenaceae</taxon>
        <taxon>Mycena</taxon>
    </lineage>
</organism>
<evidence type="ECO:0000256" key="1">
    <source>
        <dbReference type="SAM" id="MobiDB-lite"/>
    </source>
</evidence>
<sequence length="265" mass="28022">MAAVRLNASGSLATASPPRLLPPPPLPPPNLGFGLITRRRWEWLTPPCSSTCTSTGPQAERRVREDEQYATRPPSCPSGFPAPLPPLVPHGHGATDNCVARCQLGAHEWSGPFAIANDVDQQKNKTSFQLPAVVPGPGFKIALLSPPACLPPVSPRARADCSGRRDADTEANARAVGVDRHVCGYPPAAARARRSAAVVVRRGPLMLAPAAPMPTARPRPRSLAVPSKTVTTLFPPFPSAPRPPNTSTYMSTDGAPAQLKDDQGR</sequence>
<keyword evidence="3" id="KW-1185">Reference proteome</keyword>
<dbReference type="AlphaFoldDB" id="A0AAD6V7Q6"/>
<feature type="compositionally biased region" description="Pro residues" evidence="1">
    <location>
        <begin position="19"/>
        <end position="30"/>
    </location>
</feature>
<gene>
    <name evidence="2" type="ORF">GGX14DRAFT_399796</name>
</gene>
<reference evidence="2" key="1">
    <citation type="submission" date="2023-03" db="EMBL/GenBank/DDBJ databases">
        <title>Massive genome expansion in bonnet fungi (Mycena s.s.) driven by repeated elements and novel gene families across ecological guilds.</title>
        <authorList>
            <consortium name="Lawrence Berkeley National Laboratory"/>
            <person name="Harder C.B."/>
            <person name="Miyauchi S."/>
            <person name="Viragh M."/>
            <person name="Kuo A."/>
            <person name="Thoen E."/>
            <person name="Andreopoulos B."/>
            <person name="Lu D."/>
            <person name="Skrede I."/>
            <person name="Drula E."/>
            <person name="Henrissat B."/>
            <person name="Morin E."/>
            <person name="Kohler A."/>
            <person name="Barry K."/>
            <person name="LaButti K."/>
            <person name="Morin E."/>
            <person name="Salamov A."/>
            <person name="Lipzen A."/>
            <person name="Mereny Z."/>
            <person name="Hegedus B."/>
            <person name="Baldrian P."/>
            <person name="Stursova M."/>
            <person name="Weitz H."/>
            <person name="Taylor A."/>
            <person name="Grigoriev I.V."/>
            <person name="Nagy L.G."/>
            <person name="Martin F."/>
            <person name="Kauserud H."/>
        </authorList>
    </citation>
    <scope>NUCLEOTIDE SEQUENCE</scope>
    <source>
        <strain evidence="2">9144</strain>
    </source>
</reference>
<evidence type="ECO:0000313" key="3">
    <source>
        <dbReference type="Proteomes" id="UP001219525"/>
    </source>
</evidence>
<feature type="region of interest" description="Disordered" evidence="1">
    <location>
        <begin position="1"/>
        <end position="31"/>
    </location>
</feature>